<dbReference type="GO" id="GO:0005092">
    <property type="term" value="F:GDP-dissociation inhibitor activity"/>
    <property type="evidence" value="ECO:0007669"/>
    <property type="project" value="TreeGrafter"/>
</dbReference>
<dbReference type="GO" id="GO:0003743">
    <property type="term" value="F:translation initiation factor activity"/>
    <property type="evidence" value="ECO:0007669"/>
    <property type="project" value="InterPro"/>
</dbReference>
<evidence type="ECO:0000259" key="3">
    <source>
        <dbReference type="Pfam" id="PF01873"/>
    </source>
</evidence>
<protein>
    <recommendedName>
        <fullName evidence="1">Eukaryotic translation initiation factor 5</fullName>
    </recommendedName>
</protein>
<keyword evidence="5" id="KW-1185">Reference proteome</keyword>
<dbReference type="Ensembl" id="ENSMSIT00000045009.1">
    <property type="protein sequence ID" value="ENSMSIP00000035724.1"/>
    <property type="gene ID" value="ENSMSIG00000029736.1"/>
</dbReference>
<evidence type="ECO:0000313" key="5">
    <source>
        <dbReference type="Proteomes" id="UP000694415"/>
    </source>
</evidence>
<dbReference type="GO" id="GO:0001732">
    <property type="term" value="P:formation of cytoplasmic translation initiation complex"/>
    <property type="evidence" value="ECO:0007669"/>
    <property type="project" value="TreeGrafter"/>
</dbReference>
<dbReference type="InterPro" id="IPR002735">
    <property type="entry name" value="Transl_init_fac_IF2/IF5_dom"/>
</dbReference>
<reference evidence="4" key="2">
    <citation type="submission" date="2025-09" db="UniProtKB">
        <authorList>
            <consortium name="Ensembl"/>
        </authorList>
    </citation>
    <scope>IDENTIFICATION</scope>
</reference>
<organism evidence="4 5">
    <name type="scientific">Mus spicilegus</name>
    <name type="common">Mound-building mouse</name>
    <dbReference type="NCBI Taxonomy" id="10103"/>
    <lineage>
        <taxon>Eukaryota</taxon>
        <taxon>Metazoa</taxon>
        <taxon>Chordata</taxon>
        <taxon>Craniata</taxon>
        <taxon>Vertebrata</taxon>
        <taxon>Euteleostomi</taxon>
        <taxon>Mammalia</taxon>
        <taxon>Eutheria</taxon>
        <taxon>Euarchontoglires</taxon>
        <taxon>Glires</taxon>
        <taxon>Rodentia</taxon>
        <taxon>Myomorpha</taxon>
        <taxon>Muroidea</taxon>
        <taxon>Muridae</taxon>
        <taxon>Murinae</taxon>
        <taxon>Mus</taxon>
        <taxon>Mus</taxon>
    </lineage>
</organism>
<feature type="region of interest" description="Disordered" evidence="2">
    <location>
        <begin position="57"/>
        <end position="109"/>
    </location>
</feature>
<name>A0A8C6IHQ0_MUSSI</name>
<dbReference type="GO" id="GO:0005829">
    <property type="term" value="C:cytosol"/>
    <property type="evidence" value="ECO:0007669"/>
    <property type="project" value="TreeGrafter"/>
</dbReference>
<dbReference type="AlphaFoldDB" id="A0A8C6IHQ0"/>
<evidence type="ECO:0000256" key="2">
    <source>
        <dbReference type="SAM" id="MobiDB-lite"/>
    </source>
</evidence>
<dbReference type="Proteomes" id="UP000694415">
    <property type="component" value="Unplaced"/>
</dbReference>
<dbReference type="GeneTree" id="ENSGT00390000016478"/>
<dbReference type="PANTHER" id="PTHR23001">
    <property type="entry name" value="EUKARYOTIC TRANSLATION INITIATION FACTOR"/>
    <property type="match status" value="1"/>
</dbReference>
<dbReference type="PANTHER" id="PTHR23001:SF7">
    <property type="entry name" value="EUKARYOTIC TRANSLATION INITIATION FACTOR 5"/>
    <property type="match status" value="1"/>
</dbReference>
<dbReference type="Gene3D" id="2.20.25.350">
    <property type="match status" value="1"/>
</dbReference>
<feature type="domain" description="Translation initiation factor IF2/IF5" evidence="3">
    <location>
        <begin position="1"/>
        <end position="40"/>
    </location>
</feature>
<accession>A0A8C6IHQ0</accession>
<evidence type="ECO:0000256" key="1">
    <source>
        <dbReference type="ARBA" id="ARBA00018059"/>
    </source>
</evidence>
<evidence type="ECO:0000313" key="4">
    <source>
        <dbReference type="Ensembl" id="ENSMSIP00000035724.1"/>
    </source>
</evidence>
<proteinExistence type="predicted"/>
<reference evidence="4" key="1">
    <citation type="submission" date="2025-08" db="UniProtKB">
        <authorList>
            <consortium name="Ensembl"/>
        </authorList>
    </citation>
    <scope>IDENTIFICATION</scope>
</reference>
<dbReference type="FunFam" id="2.20.25.350:FF:000002">
    <property type="entry name" value="Eukaryotic translation initiation factor 5"/>
    <property type="match status" value="1"/>
</dbReference>
<dbReference type="InterPro" id="IPR045196">
    <property type="entry name" value="IF2/IF5"/>
</dbReference>
<sequence>MLDEFIKNFVLCLECENLETDLHVNPKKQTIGNSYKACGYRGMLDTHHKLCTFILKNPPENGDTGTGKKERKNRKGKGKENGSVSTSETPPLPPANEISPPHSGGQGSLGENCVRTLRWSGKWRWLACGAMGPWCSARVWILTATDVIWKGDGYCVL</sequence>
<dbReference type="Pfam" id="PF01873">
    <property type="entry name" value="eIF-5_eIF-2B"/>
    <property type="match status" value="1"/>
</dbReference>
<dbReference type="GO" id="GO:0071074">
    <property type="term" value="F:eukaryotic initiation factor eIF2 binding"/>
    <property type="evidence" value="ECO:0007669"/>
    <property type="project" value="TreeGrafter"/>
</dbReference>